<gene>
    <name evidence="2" type="ORF">AMETH_6731</name>
</gene>
<evidence type="ECO:0008006" key="4">
    <source>
        <dbReference type="Google" id="ProtNLM"/>
    </source>
</evidence>
<evidence type="ECO:0000256" key="1">
    <source>
        <dbReference type="SAM" id="SignalP"/>
    </source>
</evidence>
<feature type="chain" id="PRO_5001715593" description="Secreted protein" evidence="1">
    <location>
        <begin position="29"/>
        <end position="78"/>
    </location>
</feature>
<dbReference type="KEGG" id="amq:AMETH_6731"/>
<keyword evidence="3" id="KW-1185">Reference proteome</keyword>
<dbReference type="PATRIC" id="fig|1068978.7.peg.7230"/>
<proteinExistence type="predicted"/>
<name>A0A076N1W0_AMYME</name>
<dbReference type="Proteomes" id="UP000062973">
    <property type="component" value="Chromosome"/>
</dbReference>
<reference evidence="2 3" key="1">
    <citation type="submission" date="2014-07" db="EMBL/GenBank/DDBJ databases">
        <title>Whole Genome Sequence of the Amycolatopsis methanolica 239.</title>
        <authorList>
            <person name="Tang B."/>
        </authorList>
    </citation>
    <scope>NUCLEOTIDE SEQUENCE [LARGE SCALE GENOMIC DNA]</scope>
    <source>
        <strain evidence="2 3">239</strain>
    </source>
</reference>
<dbReference type="EMBL" id="CP009110">
    <property type="protein sequence ID" value="AIJ26823.1"/>
    <property type="molecule type" value="Genomic_DNA"/>
</dbReference>
<organism evidence="2 3">
    <name type="scientific">Amycolatopsis methanolica 239</name>
    <dbReference type="NCBI Taxonomy" id="1068978"/>
    <lineage>
        <taxon>Bacteria</taxon>
        <taxon>Bacillati</taxon>
        <taxon>Actinomycetota</taxon>
        <taxon>Actinomycetes</taxon>
        <taxon>Pseudonocardiales</taxon>
        <taxon>Pseudonocardiaceae</taxon>
        <taxon>Amycolatopsis</taxon>
        <taxon>Amycolatopsis methanolica group</taxon>
    </lineage>
</organism>
<dbReference type="OrthoDB" id="3637822at2"/>
<sequence>MKKTVIRGLVASALAGAAVLGAAAPALAAPAPGDVAVVDEPDTTNLNNAYTFAPLGVPVIGLVRSINAAPGKLLPSFG</sequence>
<protein>
    <recommendedName>
        <fullName evidence="4">Secreted protein</fullName>
    </recommendedName>
</protein>
<evidence type="ECO:0000313" key="2">
    <source>
        <dbReference type="EMBL" id="AIJ26823.1"/>
    </source>
</evidence>
<dbReference type="HOGENOM" id="CLU_2699918_0_0_11"/>
<dbReference type="RefSeq" id="WP_017985597.1">
    <property type="nucleotide sequence ID" value="NZ_AQUL01000001.1"/>
</dbReference>
<dbReference type="GeneID" id="301845140"/>
<keyword evidence="1" id="KW-0732">Signal</keyword>
<dbReference type="AlphaFoldDB" id="A0A076N1W0"/>
<accession>A0A076N1W0</accession>
<evidence type="ECO:0000313" key="3">
    <source>
        <dbReference type="Proteomes" id="UP000062973"/>
    </source>
</evidence>
<dbReference type="STRING" id="1068978.AMETH_6731"/>
<feature type="signal peptide" evidence="1">
    <location>
        <begin position="1"/>
        <end position="28"/>
    </location>
</feature>
<dbReference type="eggNOG" id="ENOG502ZNE7">
    <property type="taxonomic scope" value="Bacteria"/>
</dbReference>